<dbReference type="Proteomes" id="UP001165297">
    <property type="component" value="Unassembled WGS sequence"/>
</dbReference>
<evidence type="ECO:0000256" key="1">
    <source>
        <dbReference type="SAM" id="Phobius"/>
    </source>
</evidence>
<protein>
    <recommendedName>
        <fullName evidence="4">Stationary phase survival protein SurE</fullName>
    </recommendedName>
</protein>
<proteinExistence type="predicted"/>
<dbReference type="RefSeq" id="WP_226187253.1">
    <property type="nucleotide sequence ID" value="NZ_JAJADQ010000008.1"/>
</dbReference>
<feature type="transmembrane region" description="Helical" evidence="1">
    <location>
        <begin position="29"/>
        <end position="46"/>
    </location>
</feature>
<name>A0ABS8AEW6_9BACT</name>
<dbReference type="EMBL" id="JAJADQ010000008">
    <property type="protein sequence ID" value="MCB2378958.1"/>
    <property type="molecule type" value="Genomic_DNA"/>
</dbReference>
<keyword evidence="1" id="KW-1133">Transmembrane helix</keyword>
<evidence type="ECO:0000313" key="2">
    <source>
        <dbReference type="EMBL" id="MCB2378958.1"/>
    </source>
</evidence>
<evidence type="ECO:0000313" key="3">
    <source>
        <dbReference type="Proteomes" id="UP001165297"/>
    </source>
</evidence>
<organism evidence="2 3">
    <name type="scientific">Hymenobacter nitidus</name>
    <dbReference type="NCBI Taxonomy" id="2880929"/>
    <lineage>
        <taxon>Bacteria</taxon>
        <taxon>Pseudomonadati</taxon>
        <taxon>Bacteroidota</taxon>
        <taxon>Cytophagia</taxon>
        <taxon>Cytophagales</taxon>
        <taxon>Hymenobacteraceae</taxon>
        <taxon>Hymenobacter</taxon>
    </lineage>
</organism>
<keyword evidence="1" id="KW-0472">Membrane</keyword>
<feature type="transmembrane region" description="Helical" evidence="1">
    <location>
        <begin position="52"/>
        <end position="67"/>
    </location>
</feature>
<reference evidence="2" key="1">
    <citation type="submission" date="2021-10" db="EMBL/GenBank/DDBJ databases">
        <authorList>
            <person name="Dean J.D."/>
            <person name="Kim M.K."/>
            <person name="Newey C.N."/>
            <person name="Stoker T.S."/>
            <person name="Thompson D.W."/>
            <person name="Grose J.H."/>
        </authorList>
    </citation>
    <scope>NUCLEOTIDE SEQUENCE</scope>
    <source>
        <strain evidence="2">BT635</strain>
    </source>
</reference>
<accession>A0ABS8AEW6</accession>
<comment type="caution">
    <text evidence="2">The sequence shown here is derived from an EMBL/GenBank/DDBJ whole genome shotgun (WGS) entry which is preliminary data.</text>
</comment>
<sequence length="108" mass="11876">MPKKPPKAQPQPLLPPPPAPPAALFKARILGYLVGLLPMIGMLLLFRQAVPQWVALALTAGGLYFSIQLQQAAQKRFAYDFKNRGEWLALGVYALVVAALALSIPYWH</sequence>
<keyword evidence="1" id="KW-0812">Transmembrane</keyword>
<gene>
    <name evidence="2" type="ORF">LGH70_15260</name>
</gene>
<feature type="transmembrane region" description="Helical" evidence="1">
    <location>
        <begin position="87"/>
        <end position="107"/>
    </location>
</feature>
<keyword evidence="3" id="KW-1185">Reference proteome</keyword>
<evidence type="ECO:0008006" key="4">
    <source>
        <dbReference type="Google" id="ProtNLM"/>
    </source>
</evidence>